<name>A0A0C3SFP8_PHLG1</name>
<dbReference type="GO" id="GO:0031956">
    <property type="term" value="F:medium-chain fatty acid-CoA ligase activity"/>
    <property type="evidence" value="ECO:0007669"/>
    <property type="project" value="TreeGrafter"/>
</dbReference>
<dbReference type="Proteomes" id="UP000053257">
    <property type="component" value="Unassembled WGS sequence"/>
</dbReference>
<dbReference type="PANTHER" id="PTHR43201:SF8">
    <property type="entry name" value="ACYL-COA SYNTHETASE FAMILY MEMBER 3"/>
    <property type="match status" value="1"/>
</dbReference>
<dbReference type="AlphaFoldDB" id="A0A0C3SFP8"/>
<keyword evidence="4" id="KW-1185">Reference proteome</keyword>
<proteinExistence type="inferred from homology"/>
<evidence type="ECO:0000313" key="3">
    <source>
        <dbReference type="EMBL" id="KIP12460.1"/>
    </source>
</evidence>
<dbReference type="Gene3D" id="3.30.300.30">
    <property type="match status" value="1"/>
</dbReference>
<evidence type="ECO:0000313" key="4">
    <source>
        <dbReference type="Proteomes" id="UP000053257"/>
    </source>
</evidence>
<dbReference type="InterPro" id="IPR000873">
    <property type="entry name" value="AMP-dep_synth/lig_dom"/>
</dbReference>
<sequence>MTIQTHLSVLDQAARSYPSRPVFRVPKLASDSEEVEGWSTITYARFHADVEKYAKYWTRVLAEDGLAPRSIVALWLGGMTYIDVLHIYGIARAGYVPQLFSLRLPNPDVVAELLRKADAKALIYDLSYVSAAATFTVPVHPAAYTARSDAEDVVLYNHLAPEGSDIAMVFHTSGSTSGSPKLVRCTYEWLDAIVSKAYYTGIPRDTARQDVTVWMGSMCHIAQTFMLIGSLQHGSCTIQPTKIAFSSDELADMIARCGLNRLNQFSTFLGMHLKRARQDAKLLGLLQGLDEIVYSGLMLASEHEAFALEKGLNIRNLFGNTECGAMLLSVGGQGPEARHLRAIEGTSYGFWPIDAAAAEGEHANANAQLLELVILSDSGDCPDPALRAADGHYHTGDLFQAVGAGAYVSRGRNDDWIKSENSLRCDTKAIEDNVRATCGELVSECIVVGNGRPSPALFVESRAGMRDDVLKRAILRRIRAFHARRYLHEQVTSPALVFVVKEGTLPRTATKGNIRRRAVEEQFAAELDAAYGVRD</sequence>
<comment type="similarity">
    <text evidence="1">Belongs to the ATP-dependent AMP-binding enzyme family.</text>
</comment>
<dbReference type="GO" id="GO:0006631">
    <property type="term" value="P:fatty acid metabolic process"/>
    <property type="evidence" value="ECO:0007669"/>
    <property type="project" value="TreeGrafter"/>
</dbReference>
<protein>
    <recommendedName>
        <fullName evidence="2">AMP-dependent synthetase/ligase domain-containing protein</fullName>
    </recommendedName>
</protein>
<dbReference type="Pfam" id="PF23562">
    <property type="entry name" value="AMP-binding_C_3"/>
    <property type="match status" value="1"/>
</dbReference>
<dbReference type="HOGENOM" id="CLU_037349_1_0_1"/>
<accession>A0A0C3SFP8</accession>
<dbReference type="PANTHER" id="PTHR43201">
    <property type="entry name" value="ACYL-COA SYNTHETASE"/>
    <property type="match status" value="1"/>
</dbReference>
<dbReference type="EMBL" id="KN840439">
    <property type="protein sequence ID" value="KIP12460.1"/>
    <property type="molecule type" value="Genomic_DNA"/>
</dbReference>
<gene>
    <name evidence="3" type="ORF">PHLGIDRAFT_124004</name>
</gene>
<dbReference type="STRING" id="745531.A0A0C3SFP8"/>
<dbReference type="Pfam" id="PF00501">
    <property type="entry name" value="AMP-binding"/>
    <property type="match status" value="1"/>
</dbReference>
<dbReference type="Gene3D" id="3.40.50.12780">
    <property type="entry name" value="N-terminal domain of ligase-like"/>
    <property type="match status" value="1"/>
</dbReference>
<dbReference type="SUPFAM" id="SSF56801">
    <property type="entry name" value="Acetyl-CoA synthetase-like"/>
    <property type="match status" value="1"/>
</dbReference>
<organism evidence="3 4">
    <name type="scientific">Phlebiopsis gigantea (strain 11061_1 CR5-6)</name>
    <name type="common">White-rot fungus</name>
    <name type="synonym">Peniophora gigantea</name>
    <dbReference type="NCBI Taxonomy" id="745531"/>
    <lineage>
        <taxon>Eukaryota</taxon>
        <taxon>Fungi</taxon>
        <taxon>Dikarya</taxon>
        <taxon>Basidiomycota</taxon>
        <taxon>Agaricomycotina</taxon>
        <taxon>Agaricomycetes</taxon>
        <taxon>Polyporales</taxon>
        <taxon>Phanerochaetaceae</taxon>
        <taxon>Phlebiopsis</taxon>
    </lineage>
</organism>
<dbReference type="InterPro" id="IPR045851">
    <property type="entry name" value="AMP-bd_C_sf"/>
</dbReference>
<evidence type="ECO:0000259" key="2">
    <source>
        <dbReference type="Pfam" id="PF00501"/>
    </source>
</evidence>
<feature type="domain" description="AMP-dependent synthetase/ligase" evidence="2">
    <location>
        <begin position="11"/>
        <end position="329"/>
    </location>
</feature>
<dbReference type="InterPro" id="IPR042099">
    <property type="entry name" value="ANL_N_sf"/>
</dbReference>
<dbReference type="OrthoDB" id="429813at2759"/>
<evidence type="ECO:0000256" key="1">
    <source>
        <dbReference type="ARBA" id="ARBA00006432"/>
    </source>
</evidence>
<reference evidence="3 4" key="1">
    <citation type="journal article" date="2014" name="PLoS Genet.">
        <title>Analysis of the Phlebiopsis gigantea genome, transcriptome and secretome provides insight into its pioneer colonization strategies of wood.</title>
        <authorList>
            <person name="Hori C."/>
            <person name="Ishida T."/>
            <person name="Igarashi K."/>
            <person name="Samejima M."/>
            <person name="Suzuki H."/>
            <person name="Master E."/>
            <person name="Ferreira P."/>
            <person name="Ruiz-Duenas F.J."/>
            <person name="Held B."/>
            <person name="Canessa P."/>
            <person name="Larrondo L.F."/>
            <person name="Schmoll M."/>
            <person name="Druzhinina I.S."/>
            <person name="Kubicek C.P."/>
            <person name="Gaskell J.A."/>
            <person name="Kersten P."/>
            <person name="St John F."/>
            <person name="Glasner J."/>
            <person name="Sabat G."/>
            <person name="Splinter BonDurant S."/>
            <person name="Syed K."/>
            <person name="Yadav J."/>
            <person name="Mgbeahuruike A.C."/>
            <person name="Kovalchuk A."/>
            <person name="Asiegbu F.O."/>
            <person name="Lackner G."/>
            <person name="Hoffmeister D."/>
            <person name="Rencoret J."/>
            <person name="Gutierrez A."/>
            <person name="Sun H."/>
            <person name="Lindquist E."/>
            <person name="Barry K."/>
            <person name="Riley R."/>
            <person name="Grigoriev I.V."/>
            <person name="Henrissat B."/>
            <person name="Kues U."/>
            <person name="Berka R.M."/>
            <person name="Martinez A.T."/>
            <person name="Covert S.F."/>
            <person name="Blanchette R.A."/>
            <person name="Cullen D."/>
        </authorList>
    </citation>
    <scope>NUCLEOTIDE SEQUENCE [LARGE SCALE GENOMIC DNA]</scope>
    <source>
        <strain evidence="3 4">11061_1 CR5-6</strain>
    </source>
</reference>